<dbReference type="OrthoDB" id="343805at2"/>
<name>A0A1D7UYI1_9LEPT</name>
<dbReference type="EMBL" id="CP015217">
    <property type="protein sequence ID" value="AOP34637.1"/>
    <property type="molecule type" value="Genomic_DNA"/>
</dbReference>
<keyword evidence="2" id="KW-1185">Reference proteome</keyword>
<organism evidence="1 2">
    <name type="scientific">Leptospira tipperaryensis</name>
    <dbReference type="NCBI Taxonomy" id="2564040"/>
    <lineage>
        <taxon>Bacteria</taxon>
        <taxon>Pseudomonadati</taxon>
        <taxon>Spirochaetota</taxon>
        <taxon>Spirochaetia</taxon>
        <taxon>Leptospirales</taxon>
        <taxon>Leptospiraceae</taxon>
        <taxon>Leptospira</taxon>
    </lineage>
</organism>
<sequence>MKQIQFLTEAALKKMVDRETMEVLFSKDQSSETALKEFYRQLKHWAGEQNANYCIEFPETAIEQSPLPDLLRDTDRSIQTLAEFSNSPHKKNPSATFPAFVWKNLFYFPFSSKEESVASKISFLEEKIQAERFRKTKENSESQIFQLEFLISSETNDSLERILEAEIPENFVERILERGNQKILITPKLGAVQSLFAIYLFNECISDLEFTFQSLRIDLSWMKEILPIWTERSGNVLAGLDFENAPVYEESSLEITVSPWLSASFVFLVLNSSILDAWEKWESGNSTISNSNPITKFTKSESWRDLTEHRFAARVARHLENDEKFFFDLLQKEFEVSKKILDSHLDVRKEELEEIEIPELLDRLKIIQESSQNISADESTKEVWKSLQSATSDLILQKWKERNSLSTKKIDEIASASSWKSLIEIWKS</sequence>
<protein>
    <submittedName>
        <fullName evidence="1">Uncharacterized protein</fullName>
    </submittedName>
</protein>
<dbReference type="RefSeq" id="WP_069607862.1">
    <property type="nucleotide sequence ID" value="NZ_CP015217.1"/>
</dbReference>
<accession>A0A1D7UYI1</accession>
<gene>
    <name evidence="1" type="ORF">A0128_12720</name>
</gene>
<reference evidence="1 2" key="1">
    <citation type="submission" date="2016-04" db="EMBL/GenBank/DDBJ databases">
        <title>Complete genome seqeunce of Leptospira alstonii serovar Room22.</title>
        <authorList>
            <person name="Nally J.E."/>
            <person name="Bayles D.O."/>
            <person name="Hurley D."/>
            <person name="Fanning S."/>
            <person name="McMahon B.J."/>
            <person name="Arent Z."/>
        </authorList>
    </citation>
    <scope>NUCLEOTIDE SEQUENCE [LARGE SCALE GENOMIC DNA]</scope>
    <source>
        <strain evidence="1 2">GWTS #1</strain>
    </source>
</reference>
<dbReference type="Proteomes" id="UP000094197">
    <property type="component" value="Chromosome 1"/>
</dbReference>
<evidence type="ECO:0000313" key="2">
    <source>
        <dbReference type="Proteomes" id="UP000094197"/>
    </source>
</evidence>
<evidence type="ECO:0000313" key="1">
    <source>
        <dbReference type="EMBL" id="AOP34637.1"/>
    </source>
</evidence>
<dbReference type="AlphaFoldDB" id="A0A1D7UYI1"/>
<dbReference type="KEGG" id="laj:A0128_12720"/>
<proteinExistence type="predicted"/>